<dbReference type="PROSITE" id="PS00095">
    <property type="entry name" value="C5_MTASE_2"/>
    <property type="match status" value="1"/>
</dbReference>
<evidence type="ECO:0000256" key="3">
    <source>
        <dbReference type="ARBA" id="ARBA00022691"/>
    </source>
</evidence>
<proteinExistence type="inferred from homology"/>
<dbReference type="Gene3D" id="3.40.50.150">
    <property type="entry name" value="Vaccinia Virus protein VP39"/>
    <property type="match status" value="1"/>
</dbReference>
<dbReference type="PROSITE" id="PS00094">
    <property type="entry name" value="C5_MTASE_1"/>
    <property type="match status" value="1"/>
</dbReference>
<evidence type="ECO:0000256" key="5">
    <source>
        <dbReference type="PROSITE-ProRule" id="PRU01016"/>
    </source>
</evidence>
<protein>
    <recommendedName>
        <fullName evidence="7">Cytosine-specific methyltransferase</fullName>
        <ecNumber evidence="7">2.1.1.37</ecNumber>
    </recommendedName>
</protein>
<keyword evidence="1 5" id="KW-0489">Methyltransferase</keyword>
<dbReference type="PANTHER" id="PTHR10629:SF52">
    <property type="entry name" value="DNA (CYTOSINE-5)-METHYLTRANSFERASE 1"/>
    <property type="match status" value="1"/>
</dbReference>
<dbReference type="GO" id="GO:0003886">
    <property type="term" value="F:DNA (cytosine-5-)-methyltransferase activity"/>
    <property type="evidence" value="ECO:0007669"/>
    <property type="project" value="UniProtKB-EC"/>
</dbReference>
<name>A0ABS1SSK6_9MICO</name>
<evidence type="ECO:0000256" key="7">
    <source>
        <dbReference type="RuleBase" id="RU000417"/>
    </source>
</evidence>
<keyword evidence="4" id="KW-0680">Restriction system</keyword>
<evidence type="ECO:0000256" key="4">
    <source>
        <dbReference type="ARBA" id="ARBA00022747"/>
    </source>
</evidence>
<dbReference type="NCBIfam" id="TIGR00675">
    <property type="entry name" value="dcm"/>
    <property type="match status" value="1"/>
</dbReference>
<feature type="active site" evidence="5">
    <location>
        <position position="157"/>
    </location>
</feature>
<dbReference type="InterPro" id="IPR029063">
    <property type="entry name" value="SAM-dependent_MTases_sf"/>
</dbReference>
<evidence type="ECO:0000313" key="9">
    <source>
        <dbReference type="Proteomes" id="UP001646141"/>
    </source>
</evidence>
<keyword evidence="9" id="KW-1185">Reference proteome</keyword>
<comment type="caution">
    <text evidence="8">The sequence shown here is derived from an EMBL/GenBank/DDBJ whole genome shotgun (WGS) entry which is preliminary data.</text>
</comment>
<accession>A0ABS1SSK6</accession>
<evidence type="ECO:0000256" key="6">
    <source>
        <dbReference type="RuleBase" id="RU000416"/>
    </source>
</evidence>
<dbReference type="EC" id="2.1.1.37" evidence="7"/>
<dbReference type="InterPro" id="IPR050390">
    <property type="entry name" value="C5-Methyltransferase"/>
</dbReference>
<dbReference type="EMBL" id="QYAD01000006">
    <property type="protein sequence ID" value="MBL3691132.1"/>
    <property type="molecule type" value="Genomic_DNA"/>
</dbReference>
<dbReference type="Pfam" id="PF00145">
    <property type="entry name" value="DNA_methylase"/>
    <property type="match status" value="1"/>
</dbReference>
<organism evidence="8 9">
    <name type="scientific">Leucobacter chromiireducens subsp. chromiireducens</name>
    <dbReference type="NCBI Taxonomy" id="660067"/>
    <lineage>
        <taxon>Bacteria</taxon>
        <taxon>Bacillati</taxon>
        <taxon>Actinomycetota</taxon>
        <taxon>Actinomycetes</taxon>
        <taxon>Micrococcales</taxon>
        <taxon>Microbacteriaceae</taxon>
        <taxon>Leucobacter</taxon>
    </lineage>
</organism>
<sequence length="645" mass="71093">MGASRVFLGSCRLGASRALGDIGRVLLEVNAKVWKGCPRVVKYAVKLERSAPLTLPRHPDAPEDENFTEWCAAEKKSGRPLAVDLFSGAGGLGAGVEAAGWTVVAAVDHDKAALETHRANFRGQAIDVDMSDQDQVNTLIEKLRPLGIDLVAGGPPCQPFSRAGRAKIRSLVEEGNRDAVDVRKELWRSFIDVVIALQPRAVLMENVPDMAIGDDLIVIREIAETLEQAGYIVDYRLLDAWRHGVPQHRKRFILQARRDGAVPVWPSLSTSGPTVRDAIADLPSLNDTTGARELPYLGEPTSELAKRLRPPGVSKVIHDHMTRPVRADDREAFELMTSSTLYSDLPDRLKRYRSDTFNDKYKRLPWDDLSRTITAHIAKDGYWYIHPSEHRTLTVREAARIQTFPDTFRFAGTRSDAFRQIGNAVPPILGLAVAESVRANETTDETCRPQASEIRRRLAEWAEERRKDAWWLFPGPEMTTLAAAFSALLEVHQLQPAQAAATMAPFRGVTQITEDVVDSINATKFTQARRNAVDKALASFQNSSDMEEVIAVDGLLRPLQQSAFRMLRGSNQLIINARIAGVVGILLALPEAQRGQGTDIKVALAQLVGAGEDAALRMAAIRALTEEEAREIINTELAPSDEKVA</sequence>
<dbReference type="Proteomes" id="UP001646141">
    <property type="component" value="Unassembled WGS sequence"/>
</dbReference>
<evidence type="ECO:0000313" key="8">
    <source>
        <dbReference type="EMBL" id="MBL3691132.1"/>
    </source>
</evidence>
<dbReference type="GO" id="GO:0032259">
    <property type="term" value="P:methylation"/>
    <property type="evidence" value="ECO:0007669"/>
    <property type="project" value="UniProtKB-KW"/>
</dbReference>
<evidence type="ECO:0000256" key="2">
    <source>
        <dbReference type="ARBA" id="ARBA00022679"/>
    </source>
</evidence>
<gene>
    <name evidence="8" type="primary">dcm</name>
    <name evidence="8" type="ORF">D3226_14405</name>
</gene>
<dbReference type="Gene3D" id="3.90.120.10">
    <property type="entry name" value="DNA Methylase, subunit A, domain 2"/>
    <property type="match status" value="1"/>
</dbReference>
<keyword evidence="2 5" id="KW-0808">Transferase</keyword>
<comment type="catalytic activity">
    <reaction evidence="7">
        <text>a 2'-deoxycytidine in DNA + S-adenosyl-L-methionine = a 5-methyl-2'-deoxycytidine in DNA + S-adenosyl-L-homocysteine + H(+)</text>
        <dbReference type="Rhea" id="RHEA:13681"/>
        <dbReference type="Rhea" id="RHEA-COMP:11369"/>
        <dbReference type="Rhea" id="RHEA-COMP:11370"/>
        <dbReference type="ChEBI" id="CHEBI:15378"/>
        <dbReference type="ChEBI" id="CHEBI:57856"/>
        <dbReference type="ChEBI" id="CHEBI:59789"/>
        <dbReference type="ChEBI" id="CHEBI:85452"/>
        <dbReference type="ChEBI" id="CHEBI:85454"/>
        <dbReference type="EC" id="2.1.1.37"/>
    </reaction>
</comment>
<evidence type="ECO:0000256" key="1">
    <source>
        <dbReference type="ARBA" id="ARBA00022603"/>
    </source>
</evidence>
<dbReference type="SUPFAM" id="SSF53335">
    <property type="entry name" value="S-adenosyl-L-methionine-dependent methyltransferases"/>
    <property type="match status" value="1"/>
</dbReference>
<dbReference type="InterPro" id="IPR001525">
    <property type="entry name" value="C5_MeTfrase"/>
</dbReference>
<reference evidence="8 9" key="1">
    <citation type="submission" date="2018-09" db="EMBL/GenBank/DDBJ databases">
        <title>Comparative genomics of Leucobacter spp.</title>
        <authorList>
            <person name="Reis A.C."/>
            <person name="Kolvenbach B.A."/>
            <person name="Corvini P.F.X."/>
            <person name="Nunes O.C."/>
        </authorList>
    </citation>
    <scope>NUCLEOTIDE SEQUENCE [LARGE SCALE GENOMIC DNA]</scope>
    <source>
        <strain evidence="8 9">L-1</strain>
    </source>
</reference>
<comment type="similarity">
    <text evidence="5 6">Belongs to the class I-like SAM-binding methyltransferase superfamily. C5-methyltransferase family.</text>
</comment>
<dbReference type="InterPro" id="IPR018117">
    <property type="entry name" value="C5_DNA_meth_AS"/>
</dbReference>
<dbReference type="PANTHER" id="PTHR10629">
    <property type="entry name" value="CYTOSINE-SPECIFIC METHYLTRANSFERASE"/>
    <property type="match status" value="1"/>
</dbReference>
<dbReference type="PROSITE" id="PS51679">
    <property type="entry name" value="SAM_MT_C5"/>
    <property type="match status" value="1"/>
</dbReference>
<dbReference type="InterPro" id="IPR031303">
    <property type="entry name" value="C5_meth_CS"/>
</dbReference>
<keyword evidence="3 5" id="KW-0949">S-adenosyl-L-methionine</keyword>
<dbReference type="PRINTS" id="PR00105">
    <property type="entry name" value="C5METTRFRASE"/>
</dbReference>